<dbReference type="GO" id="GO:0150079">
    <property type="term" value="P:negative regulation of neuroinflammatory response"/>
    <property type="evidence" value="ECO:0007669"/>
    <property type="project" value="TreeGrafter"/>
</dbReference>
<dbReference type="GO" id="GO:0098632">
    <property type="term" value="F:cell-cell adhesion mediator activity"/>
    <property type="evidence" value="ECO:0007669"/>
    <property type="project" value="InterPro"/>
</dbReference>
<evidence type="ECO:0000256" key="3">
    <source>
        <dbReference type="ARBA" id="ARBA00022729"/>
    </source>
</evidence>
<dbReference type="InterPro" id="IPR036179">
    <property type="entry name" value="Ig-like_dom_sf"/>
</dbReference>
<keyword evidence="11" id="KW-1185">Reference proteome</keyword>
<name>A0A3Q3EL28_9LABR</name>
<keyword evidence="5" id="KW-0472">Membrane</keyword>
<reference evidence="10" key="2">
    <citation type="submission" date="2025-09" db="UniProtKB">
        <authorList>
            <consortium name="Ensembl"/>
        </authorList>
    </citation>
    <scope>IDENTIFICATION</scope>
</reference>
<dbReference type="GO" id="GO:0016020">
    <property type="term" value="C:membrane"/>
    <property type="evidence" value="ECO:0007669"/>
    <property type="project" value="UniProtKB-SubCell"/>
</dbReference>
<dbReference type="InterPro" id="IPR013106">
    <property type="entry name" value="Ig_V-set"/>
</dbReference>
<evidence type="ECO:0000256" key="4">
    <source>
        <dbReference type="ARBA" id="ARBA00022989"/>
    </source>
</evidence>
<keyword evidence="6" id="KW-1015">Disulfide bond</keyword>
<dbReference type="InterPro" id="IPR047164">
    <property type="entry name" value="OX2G-like"/>
</dbReference>
<comment type="subcellular location">
    <subcellularLocation>
        <location evidence="1">Membrane</location>
        <topology evidence="1">Single-pass membrane protein</topology>
    </subcellularLocation>
</comment>
<dbReference type="Pfam" id="PF07686">
    <property type="entry name" value="V-set"/>
    <property type="match status" value="1"/>
</dbReference>
<sequence length="263" mass="29357">MYSCCGQPREKEKVKNKLFRSVSSPYTQLLFKGFQEAKLKVCHLFSCRDKMLLLLILTGLLFEASMSQITSHGNKTADYGKDAYYSCKIENPAGVLQVTWQRLFRDDSIENLATFSKRFGEQVNQPYVGKIVFTEASLSSTSITVKNVTWEDEACYICSFNVYPEGSQRKQICPTVEGISEEETKDLSPSREQKEFEEEVEIVVGCSGTGKPAPTIQWTFPSDATRLDKPETAVTANGTGRLRAAATSLCRSLLTGTAMWTVC</sequence>
<dbReference type="GeneTree" id="ENSGT00530000063970"/>
<evidence type="ECO:0000313" key="10">
    <source>
        <dbReference type="Ensembl" id="ENSLBEP00000006752.1"/>
    </source>
</evidence>
<dbReference type="PANTHER" id="PTHR46841">
    <property type="entry name" value="OX-2 MEMBRANE GLYCOPROTEIN"/>
    <property type="match status" value="1"/>
</dbReference>
<dbReference type="PROSITE" id="PS50835">
    <property type="entry name" value="IG_LIKE"/>
    <property type="match status" value="1"/>
</dbReference>
<evidence type="ECO:0000313" key="11">
    <source>
        <dbReference type="Proteomes" id="UP000261660"/>
    </source>
</evidence>
<keyword evidence="8" id="KW-0393">Immunoglobulin domain</keyword>
<evidence type="ECO:0000256" key="1">
    <source>
        <dbReference type="ARBA" id="ARBA00004167"/>
    </source>
</evidence>
<feature type="domain" description="Ig-like" evidence="9">
    <location>
        <begin position="64"/>
        <end position="158"/>
    </location>
</feature>
<dbReference type="GO" id="GO:0043025">
    <property type="term" value="C:neuronal cell body"/>
    <property type="evidence" value="ECO:0007669"/>
    <property type="project" value="TreeGrafter"/>
</dbReference>
<reference evidence="10" key="1">
    <citation type="submission" date="2025-08" db="UniProtKB">
        <authorList>
            <consortium name="Ensembl"/>
        </authorList>
    </citation>
    <scope>IDENTIFICATION</scope>
</reference>
<dbReference type="Ensembl" id="ENSLBET00000007091.1">
    <property type="protein sequence ID" value="ENSLBEP00000006752.1"/>
    <property type="gene ID" value="ENSLBEG00000005211.1"/>
</dbReference>
<dbReference type="GO" id="GO:0009986">
    <property type="term" value="C:cell surface"/>
    <property type="evidence" value="ECO:0007669"/>
    <property type="project" value="TreeGrafter"/>
</dbReference>
<keyword evidence="7" id="KW-0325">Glycoprotein</keyword>
<evidence type="ECO:0000259" key="9">
    <source>
        <dbReference type="PROSITE" id="PS50835"/>
    </source>
</evidence>
<dbReference type="Gene3D" id="2.60.40.10">
    <property type="entry name" value="Immunoglobulins"/>
    <property type="match status" value="2"/>
</dbReference>
<evidence type="ECO:0000256" key="2">
    <source>
        <dbReference type="ARBA" id="ARBA00022692"/>
    </source>
</evidence>
<organism evidence="10 11">
    <name type="scientific">Labrus bergylta</name>
    <name type="common">ballan wrasse</name>
    <dbReference type="NCBI Taxonomy" id="56723"/>
    <lineage>
        <taxon>Eukaryota</taxon>
        <taxon>Metazoa</taxon>
        <taxon>Chordata</taxon>
        <taxon>Craniata</taxon>
        <taxon>Vertebrata</taxon>
        <taxon>Euteleostomi</taxon>
        <taxon>Actinopterygii</taxon>
        <taxon>Neopterygii</taxon>
        <taxon>Teleostei</taxon>
        <taxon>Neoteleostei</taxon>
        <taxon>Acanthomorphata</taxon>
        <taxon>Eupercaria</taxon>
        <taxon>Labriformes</taxon>
        <taxon>Labridae</taxon>
        <taxon>Labrus</taxon>
    </lineage>
</organism>
<dbReference type="PANTHER" id="PTHR46841:SF7">
    <property type="entry name" value="IG-LIKE DOMAIN-CONTAINING PROTEIN"/>
    <property type="match status" value="1"/>
</dbReference>
<protein>
    <recommendedName>
        <fullName evidence="9">Ig-like domain-containing protein</fullName>
    </recommendedName>
</protein>
<evidence type="ECO:0000256" key="5">
    <source>
        <dbReference type="ARBA" id="ARBA00023136"/>
    </source>
</evidence>
<keyword evidence="3" id="KW-0732">Signal</keyword>
<dbReference type="InterPro" id="IPR013783">
    <property type="entry name" value="Ig-like_fold"/>
</dbReference>
<evidence type="ECO:0000256" key="8">
    <source>
        <dbReference type="ARBA" id="ARBA00023319"/>
    </source>
</evidence>
<dbReference type="GO" id="GO:0034113">
    <property type="term" value="P:heterotypic cell-cell adhesion"/>
    <property type="evidence" value="ECO:0007669"/>
    <property type="project" value="TreeGrafter"/>
</dbReference>
<dbReference type="SUPFAM" id="SSF48726">
    <property type="entry name" value="Immunoglobulin"/>
    <property type="match status" value="1"/>
</dbReference>
<dbReference type="InterPro" id="IPR007110">
    <property type="entry name" value="Ig-like_dom"/>
</dbReference>
<evidence type="ECO:0000256" key="6">
    <source>
        <dbReference type="ARBA" id="ARBA00023157"/>
    </source>
</evidence>
<dbReference type="InParanoid" id="A0A3Q3EL28"/>
<proteinExistence type="predicted"/>
<dbReference type="Proteomes" id="UP000261660">
    <property type="component" value="Unplaced"/>
</dbReference>
<dbReference type="SMART" id="SM00406">
    <property type="entry name" value="IGv"/>
    <property type="match status" value="1"/>
</dbReference>
<keyword evidence="2" id="KW-0812">Transmembrane</keyword>
<keyword evidence="4" id="KW-1133">Transmembrane helix</keyword>
<dbReference type="AlphaFoldDB" id="A0A3Q3EL28"/>
<accession>A0A3Q3EL28</accession>
<evidence type="ECO:0000256" key="7">
    <source>
        <dbReference type="ARBA" id="ARBA00023180"/>
    </source>
</evidence>
<dbReference type="GO" id="GO:0030424">
    <property type="term" value="C:axon"/>
    <property type="evidence" value="ECO:0007669"/>
    <property type="project" value="TreeGrafter"/>
</dbReference>